<name>A0A3M9Y0J1_9PEZI</name>
<comment type="caution">
    <text evidence="1">The sequence shown here is derived from an EMBL/GenBank/DDBJ whole genome shotgun (WGS) entry which is preliminary data.</text>
</comment>
<dbReference type="RefSeq" id="XP_028491584.1">
    <property type="nucleotide sequence ID" value="XM_028636123.1"/>
</dbReference>
<keyword evidence="2" id="KW-1185">Reference proteome</keyword>
<sequence>MALASAVTILSLVHDRIRPEKLFKEDTDDPPLHSAPQSSTSWSAELMKPAVVALERPVEDYLRIYASFYNVTQQRAPSGELANNVMVLFGAVKSAGRHGGVHFEVRTIGESEVTSKDGVTANGAPAMLEGHPDMLLDNDRSYSGGQLTLQALLGFFFEAMEDTPRDSKPDGTLGV</sequence>
<gene>
    <name evidence="1" type="ORF">D7B24_001904</name>
</gene>
<evidence type="ECO:0000313" key="1">
    <source>
        <dbReference type="EMBL" id="RNJ53426.1"/>
    </source>
</evidence>
<proteinExistence type="predicted"/>
<dbReference type="GeneID" id="39605593"/>
<dbReference type="Proteomes" id="UP000267145">
    <property type="component" value="Unassembled WGS sequence"/>
</dbReference>
<dbReference type="AlphaFoldDB" id="A0A3M9Y0J1"/>
<accession>A0A3M9Y0J1</accession>
<reference evidence="1 2" key="1">
    <citation type="submission" date="2018-10" db="EMBL/GenBank/DDBJ databases">
        <title>Genome sequence of Verticillium nonalfalfae VnAa140.</title>
        <authorList>
            <person name="Stajich J.E."/>
            <person name="Kasson M.T."/>
        </authorList>
    </citation>
    <scope>NUCLEOTIDE SEQUENCE [LARGE SCALE GENOMIC DNA]</scope>
    <source>
        <strain evidence="1 2">VnAa140</strain>
    </source>
</reference>
<organism evidence="1 2">
    <name type="scientific">Verticillium nonalfalfae</name>
    <dbReference type="NCBI Taxonomy" id="1051616"/>
    <lineage>
        <taxon>Eukaryota</taxon>
        <taxon>Fungi</taxon>
        <taxon>Dikarya</taxon>
        <taxon>Ascomycota</taxon>
        <taxon>Pezizomycotina</taxon>
        <taxon>Sordariomycetes</taxon>
        <taxon>Hypocreomycetidae</taxon>
        <taxon>Glomerellales</taxon>
        <taxon>Plectosphaerellaceae</taxon>
        <taxon>Verticillium</taxon>
    </lineage>
</organism>
<evidence type="ECO:0000313" key="2">
    <source>
        <dbReference type="Proteomes" id="UP000267145"/>
    </source>
</evidence>
<dbReference type="STRING" id="1051616.A0A3M9Y0J1"/>
<dbReference type="EMBL" id="RBVV01000141">
    <property type="protein sequence ID" value="RNJ53426.1"/>
    <property type="molecule type" value="Genomic_DNA"/>
</dbReference>
<protein>
    <submittedName>
        <fullName evidence="1">Uncharacterized protein</fullName>
    </submittedName>
</protein>